<dbReference type="EMBL" id="BIFT01000002">
    <property type="protein sequence ID" value="GCE29235.1"/>
    <property type="molecule type" value="Genomic_DNA"/>
</dbReference>
<protein>
    <submittedName>
        <fullName evidence="1">Uncharacterized protein</fullName>
    </submittedName>
</protein>
<reference evidence="2" key="1">
    <citation type="submission" date="2018-12" db="EMBL/GenBank/DDBJ databases">
        <title>Tengunoibacter tsumagoiensis gen. nov., sp. nov., Dictyobacter kobayashii sp. nov., D. alpinus sp. nov., and D. joshuensis sp. nov. and description of Dictyobacteraceae fam. nov. within the order Ktedonobacterales isolated from Tengu-no-mugimeshi.</title>
        <authorList>
            <person name="Wang C.M."/>
            <person name="Zheng Y."/>
            <person name="Sakai Y."/>
            <person name="Toyoda A."/>
            <person name="Minakuchi Y."/>
            <person name="Abe K."/>
            <person name="Yokota A."/>
            <person name="Yabe S."/>
        </authorList>
    </citation>
    <scope>NUCLEOTIDE SEQUENCE [LARGE SCALE GENOMIC DNA]</scope>
    <source>
        <strain evidence="2">Uno16</strain>
    </source>
</reference>
<evidence type="ECO:0000313" key="2">
    <source>
        <dbReference type="Proteomes" id="UP000287171"/>
    </source>
</evidence>
<sequence length="79" mass="9006">MLSGILAVVAPDWLLAHNEAEWVERYRHRIEESRLPKSEADRLVLAEVMGEDGWKILSAVFNPLAPAFLREVLAVQILR</sequence>
<dbReference type="AlphaFoldDB" id="A0A402BCZ7"/>
<keyword evidence="2" id="KW-1185">Reference proteome</keyword>
<name>A0A402BCZ7_9CHLR</name>
<gene>
    <name evidence="1" type="ORF">KDA_47190</name>
</gene>
<proteinExistence type="predicted"/>
<organism evidence="1 2">
    <name type="scientific">Dictyobacter alpinus</name>
    <dbReference type="NCBI Taxonomy" id="2014873"/>
    <lineage>
        <taxon>Bacteria</taxon>
        <taxon>Bacillati</taxon>
        <taxon>Chloroflexota</taxon>
        <taxon>Ktedonobacteria</taxon>
        <taxon>Ktedonobacterales</taxon>
        <taxon>Dictyobacteraceae</taxon>
        <taxon>Dictyobacter</taxon>
    </lineage>
</organism>
<accession>A0A402BCZ7</accession>
<evidence type="ECO:0000313" key="1">
    <source>
        <dbReference type="EMBL" id="GCE29235.1"/>
    </source>
</evidence>
<dbReference type="Proteomes" id="UP000287171">
    <property type="component" value="Unassembled WGS sequence"/>
</dbReference>
<comment type="caution">
    <text evidence="1">The sequence shown here is derived from an EMBL/GenBank/DDBJ whole genome shotgun (WGS) entry which is preliminary data.</text>
</comment>